<reference evidence="2 3" key="1">
    <citation type="submission" date="2024-12" db="EMBL/GenBank/DDBJ databases">
        <title>The unique morphological basis and parallel evolutionary history of personate flowers in Penstemon.</title>
        <authorList>
            <person name="Depatie T.H."/>
            <person name="Wessinger C.A."/>
        </authorList>
    </citation>
    <scope>NUCLEOTIDE SEQUENCE [LARGE SCALE GENOMIC DNA]</scope>
    <source>
        <strain evidence="2">WTNN_2</strain>
        <tissue evidence="2">Leaf</tissue>
    </source>
</reference>
<proteinExistence type="predicted"/>
<gene>
    <name evidence="2" type="ORF">ACJIZ3_021782</name>
</gene>
<dbReference type="Proteomes" id="UP001634393">
    <property type="component" value="Unassembled WGS sequence"/>
</dbReference>
<evidence type="ECO:0000313" key="2">
    <source>
        <dbReference type="EMBL" id="KAL3825753.1"/>
    </source>
</evidence>
<keyword evidence="1" id="KW-0812">Transmembrane</keyword>
<name>A0ABD3SN40_9LAMI</name>
<sequence length="342" mass="39926">MTMKFAVSTIPLILFLGIISISLLRCVILHSRVFLFNKPDVVDDRISQLPDDILFSVISRLSIIDALNFFKKIPFFKYYPDSKRAFYPVPTTFNREEFVEAVDTFFQHFSGSKLVSFSFPKLTFLRIELWIHTQVGEIELNRINLNSFEYIECERRRLTFTSVPSLERLSITLYDNRVGPSVFRQLIEDLPPVKSLLSLYSLALSFILMRAKPESVLNITTILDACPLLQKFHLVLQTTESALFFGQKIEMSLEPHSQLEEVELSGFSGTWIEIVFSLYILKNVVTLKRMRMIRCPKRYVGYGRWDWMENVETRFSEKQRRRIHERLQGQALSKSAQVIIRG</sequence>
<dbReference type="PANTHER" id="PTHR34145">
    <property type="entry name" value="OS02G0105600 PROTEIN"/>
    <property type="match status" value="1"/>
</dbReference>
<evidence type="ECO:0000256" key="1">
    <source>
        <dbReference type="SAM" id="Phobius"/>
    </source>
</evidence>
<feature type="transmembrane region" description="Helical" evidence="1">
    <location>
        <begin position="12"/>
        <end position="33"/>
    </location>
</feature>
<accession>A0ABD3SN40</accession>
<evidence type="ECO:0000313" key="3">
    <source>
        <dbReference type="Proteomes" id="UP001634393"/>
    </source>
</evidence>
<dbReference type="InterPro" id="IPR053772">
    <property type="entry name" value="At1g61320/At1g61330-like"/>
</dbReference>
<keyword evidence="1" id="KW-1133">Transmembrane helix</keyword>
<dbReference type="PANTHER" id="PTHR34145:SF28">
    <property type="entry name" value="F-BOX DOMAIN-CONTAINING PROTEIN"/>
    <property type="match status" value="1"/>
</dbReference>
<keyword evidence="1" id="KW-0472">Membrane</keyword>
<protein>
    <recommendedName>
        <fullName evidence="4">F-box domain-containing protein</fullName>
    </recommendedName>
</protein>
<dbReference type="EMBL" id="JBJXBP010000006">
    <property type="protein sequence ID" value="KAL3825753.1"/>
    <property type="molecule type" value="Genomic_DNA"/>
</dbReference>
<keyword evidence="3" id="KW-1185">Reference proteome</keyword>
<dbReference type="AlphaFoldDB" id="A0ABD3SN40"/>
<organism evidence="2 3">
    <name type="scientific">Penstemon smallii</name>
    <dbReference type="NCBI Taxonomy" id="265156"/>
    <lineage>
        <taxon>Eukaryota</taxon>
        <taxon>Viridiplantae</taxon>
        <taxon>Streptophyta</taxon>
        <taxon>Embryophyta</taxon>
        <taxon>Tracheophyta</taxon>
        <taxon>Spermatophyta</taxon>
        <taxon>Magnoliopsida</taxon>
        <taxon>eudicotyledons</taxon>
        <taxon>Gunneridae</taxon>
        <taxon>Pentapetalae</taxon>
        <taxon>asterids</taxon>
        <taxon>lamiids</taxon>
        <taxon>Lamiales</taxon>
        <taxon>Plantaginaceae</taxon>
        <taxon>Cheloneae</taxon>
        <taxon>Penstemon</taxon>
    </lineage>
</organism>
<evidence type="ECO:0008006" key="4">
    <source>
        <dbReference type="Google" id="ProtNLM"/>
    </source>
</evidence>
<comment type="caution">
    <text evidence="2">The sequence shown here is derived from an EMBL/GenBank/DDBJ whole genome shotgun (WGS) entry which is preliminary data.</text>
</comment>
<dbReference type="SUPFAM" id="SSF52047">
    <property type="entry name" value="RNI-like"/>
    <property type="match status" value="1"/>
</dbReference>